<reference evidence="9 10" key="1">
    <citation type="journal article" date="2013" name="Environ. Microbiol.">
        <title>Genome analysis of Chitinivibrio alkaliphilus gen. nov., sp. nov., a novel extremely haloalkaliphilic anaerobic chitinolytic bacterium from the candidate phylum Termite Group 3.</title>
        <authorList>
            <person name="Sorokin D.Y."/>
            <person name="Gumerov V.M."/>
            <person name="Rakitin A.L."/>
            <person name="Beletsky A.V."/>
            <person name="Damste J.S."/>
            <person name="Muyzer G."/>
            <person name="Mardanov A.V."/>
            <person name="Ravin N.V."/>
        </authorList>
    </citation>
    <scope>NUCLEOTIDE SEQUENCE [LARGE SCALE GENOMIC DNA]</scope>
    <source>
        <strain evidence="9 10">ACht1</strain>
    </source>
</reference>
<dbReference type="GO" id="GO:0005829">
    <property type="term" value="C:cytosol"/>
    <property type="evidence" value="ECO:0007669"/>
    <property type="project" value="TreeGrafter"/>
</dbReference>
<feature type="region of interest" description="RNA binding; important for wobble base 34 recognition" evidence="7">
    <location>
        <begin position="277"/>
        <end position="281"/>
    </location>
</feature>
<dbReference type="InterPro" id="IPR004803">
    <property type="entry name" value="TGT"/>
</dbReference>
<evidence type="ECO:0000256" key="6">
    <source>
        <dbReference type="ARBA" id="ARBA00050112"/>
    </source>
</evidence>
<dbReference type="Proteomes" id="UP000017148">
    <property type="component" value="Unassembled WGS sequence"/>
</dbReference>
<evidence type="ECO:0000256" key="3">
    <source>
        <dbReference type="ARBA" id="ARBA00022679"/>
    </source>
</evidence>
<dbReference type="EC" id="2.4.2.29" evidence="7"/>
<comment type="function">
    <text evidence="7">Catalyzes the base-exchange of a guanine (G) residue with the queuine precursor 7-aminomethyl-7-deazaguanine (PreQ1) at position 34 (anticodon wobble position) in tRNAs with GU(N) anticodons (tRNA-Asp, -Asn, -His and -Tyr). Catalysis occurs through a double-displacement mechanism. The nucleophile active site attacks the C1' of nucleotide 34 to detach the guanine base from the RNA, forming a covalent enzyme-RNA intermediate. The proton acceptor active site deprotonates the incoming PreQ1, allowing a nucleophilic attack on the C1' of the ribose to form the product. After dissociation, two additional enzymatic reactions on the tRNA convert PreQ1 to queuine (Q), resulting in the hypermodified nucleoside queuosine (7-(((4,5-cis-dihydroxy-2-cyclopenten-1-yl)amino)methyl)-7-deazaguanosine).</text>
</comment>
<dbReference type="PATRIC" id="fig|1313304.3.peg.1828"/>
<dbReference type="NCBIfam" id="TIGR00449">
    <property type="entry name" value="tgt_general"/>
    <property type="match status" value="1"/>
</dbReference>
<comment type="catalytic activity">
    <reaction evidence="6 7">
        <text>7-aminomethyl-7-carbaguanine + guanosine(34) in tRNA = 7-aminomethyl-7-carbaguanosine(34) in tRNA + guanine</text>
        <dbReference type="Rhea" id="RHEA:24104"/>
        <dbReference type="Rhea" id="RHEA-COMP:10341"/>
        <dbReference type="Rhea" id="RHEA-COMP:10342"/>
        <dbReference type="ChEBI" id="CHEBI:16235"/>
        <dbReference type="ChEBI" id="CHEBI:58703"/>
        <dbReference type="ChEBI" id="CHEBI:74269"/>
        <dbReference type="ChEBI" id="CHEBI:82833"/>
        <dbReference type="EC" id="2.4.2.29"/>
    </reaction>
</comment>
<protein>
    <recommendedName>
        <fullName evidence="7">Queuine tRNA-ribosyltransferase</fullName>
        <ecNumber evidence="7">2.4.2.29</ecNumber>
    </recommendedName>
    <alternativeName>
        <fullName evidence="7">Guanine insertion enzyme</fullName>
    </alternativeName>
    <alternativeName>
        <fullName evidence="7">tRNA-guanine transglycosylase</fullName>
    </alternativeName>
</protein>
<comment type="cofactor">
    <cofactor evidence="7">
        <name>Zn(2+)</name>
        <dbReference type="ChEBI" id="CHEBI:29105"/>
    </cofactor>
    <text evidence="7">Binds 1 zinc ion per subunit.</text>
</comment>
<evidence type="ECO:0000256" key="2">
    <source>
        <dbReference type="ARBA" id="ARBA00022676"/>
    </source>
</evidence>
<organism evidence="9 10">
    <name type="scientific">Chitinivibrio alkaliphilus ACht1</name>
    <dbReference type="NCBI Taxonomy" id="1313304"/>
    <lineage>
        <taxon>Bacteria</taxon>
        <taxon>Pseudomonadati</taxon>
        <taxon>Fibrobacterota</taxon>
        <taxon>Chitinivibrionia</taxon>
        <taxon>Chitinivibrionales</taxon>
        <taxon>Chitinivibrionaceae</taxon>
        <taxon>Chitinivibrio</taxon>
    </lineage>
</organism>
<dbReference type="InterPro" id="IPR036511">
    <property type="entry name" value="TGT-like_sf"/>
</dbReference>
<dbReference type="EMBL" id="ASJR01000017">
    <property type="protein sequence ID" value="ERP31208.1"/>
    <property type="molecule type" value="Genomic_DNA"/>
</dbReference>
<dbReference type="PANTHER" id="PTHR46499:SF1">
    <property type="entry name" value="QUEUINE TRNA-RIBOSYLTRANSFERASE"/>
    <property type="match status" value="1"/>
</dbReference>
<dbReference type="eggNOG" id="COG0343">
    <property type="taxonomic scope" value="Bacteria"/>
</dbReference>
<dbReference type="STRING" id="1313304.CALK_1921"/>
<feature type="binding site" evidence="7">
    <location>
        <position position="195"/>
    </location>
    <ligand>
        <name>substrate</name>
    </ligand>
</feature>
<feature type="active site" description="Proton acceptor" evidence="7">
    <location>
        <position position="93"/>
    </location>
</feature>
<comment type="subunit">
    <text evidence="7">Homodimer. Within each dimer, one monomer is responsible for RNA recognition and catalysis, while the other monomer binds to the replacement base PreQ1.</text>
</comment>
<feature type="binding site" evidence="7">
    <location>
        <begin position="93"/>
        <end position="97"/>
    </location>
    <ligand>
        <name>substrate</name>
    </ligand>
</feature>
<dbReference type="InterPro" id="IPR002616">
    <property type="entry name" value="tRNA_ribo_trans-like"/>
</dbReference>
<evidence type="ECO:0000259" key="8">
    <source>
        <dbReference type="Pfam" id="PF01702"/>
    </source>
</evidence>
<feature type="domain" description="tRNA-guanine(15) transglycosylase-like" evidence="8">
    <location>
        <begin position="16"/>
        <end position="372"/>
    </location>
</feature>
<keyword evidence="3 7" id="KW-0808">Transferase</keyword>
<name>U7D5H4_9BACT</name>
<keyword evidence="7" id="KW-0862">Zinc</keyword>
<keyword evidence="4 7" id="KW-0819">tRNA processing</keyword>
<sequence length="378" mass="41925">MGNTFSFELHGRSGDARAGVFYTDHGPVETPVFMPVGTQGCVKTLSPHDVSQTGASIILGNTYHLHLRPGSEVIRSAGGLHRFENWGGALLTDSGGFQVFSLKDISRITEEGVEFSSHLDGSRHFFSPEKVMEIEHNIGADIIMAFDECPSSTASREVIYAAVERTLRWAERSLEAHHRLPLHFGYEQALFGIVQGGIHRDYRAYCAEKLVAMDFPGYAIGGLAVGESTQQLYDISRYTASLLPVDKPRYLMGVGKPENILEAIGAGIDMFDCVMPTRNARNSSVFTSQGRLNIKNSAHRLDFSTPLDPACTCYTCTHFSRAYLRHLYKAGEILALRLLSLHNIHFYVNLVAEARRRIVDNSFLEWKEETVHAVAGKA</sequence>
<proteinExistence type="inferred from homology"/>
<evidence type="ECO:0000256" key="5">
    <source>
        <dbReference type="ARBA" id="ARBA00022785"/>
    </source>
</evidence>
<comment type="caution">
    <text evidence="9">The sequence shown here is derived from an EMBL/GenBank/DDBJ whole genome shotgun (WGS) entry which is preliminary data.</text>
</comment>
<dbReference type="GO" id="GO:0008479">
    <property type="term" value="F:tRNA-guanosine(34) queuine transglycosylase activity"/>
    <property type="evidence" value="ECO:0007669"/>
    <property type="project" value="UniProtKB-UniRule"/>
</dbReference>
<dbReference type="SUPFAM" id="SSF51713">
    <property type="entry name" value="tRNA-guanine transglycosylase"/>
    <property type="match status" value="1"/>
</dbReference>
<dbReference type="GO" id="GO:0046872">
    <property type="term" value="F:metal ion binding"/>
    <property type="evidence" value="ECO:0007669"/>
    <property type="project" value="UniProtKB-KW"/>
</dbReference>
<feature type="binding site" evidence="7">
    <location>
        <position position="222"/>
    </location>
    <ligand>
        <name>substrate</name>
    </ligand>
</feature>
<gene>
    <name evidence="7" type="primary">tgt</name>
    <name evidence="9" type="ORF">CALK_1921</name>
</gene>
<dbReference type="AlphaFoldDB" id="U7D5H4"/>
<keyword evidence="2 7" id="KW-0328">Glycosyltransferase</keyword>
<dbReference type="FunFam" id="3.20.20.105:FF:000001">
    <property type="entry name" value="Queuine tRNA-ribosyltransferase"/>
    <property type="match status" value="1"/>
</dbReference>
<feature type="binding site" evidence="7">
    <location>
        <position position="342"/>
    </location>
    <ligand>
        <name>Zn(2+)</name>
        <dbReference type="ChEBI" id="CHEBI:29105"/>
    </ligand>
</feature>
<comment type="pathway">
    <text evidence="1 7">tRNA modification; tRNA-queuosine biosynthesis.</text>
</comment>
<evidence type="ECO:0000256" key="1">
    <source>
        <dbReference type="ARBA" id="ARBA00004691"/>
    </source>
</evidence>
<keyword evidence="10" id="KW-1185">Reference proteome</keyword>
<dbReference type="HAMAP" id="MF_00168">
    <property type="entry name" value="Q_tRNA_Tgt"/>
    <property type="match status" value="1"/>
</dbReference>
<evidence type="ECO:0000313" key="10">
    <source>
        <dbReference type="Proteomes" id="UP000017148"/>
    </source>
</evidence>
<feature type="active site" description="Nucleophile" evidence="7">
    <location>
        <position position="272"/>
    </location>
</feature>
<dbReference type="RefSeq" id="WP_022637346.1">
    <property type="nucleotide sequence ID" value="NZ_ASJR01000017.1"/>
</dbReference>
<dbReference type="NCBIfam" id="TIGR00430">
    <property type="entry name" value="Q_tRNA_tgt"/>
    <property type="match status" value="1"/>
</dbReference>
<feature type="binding site" evidence="7">
    <location>
        <position position="316"/>
    </location>
    <ligand>
        <name>Zn(2+)</name>
        <dbReference type="ChEBI" id="CHEBI:29105"/>
    </ligand>
</feature>
<dbReference type="UniPathway" id="UPA00392"/>
<evidence type="ECO:0000256" key="7">
    <source>
        <dbReference type="HAMAP-Rule" id="MF_00168"/>
    </source>
</evidence>
<accession>U7D5H4</accession>
<dbReference type="InterPro" id="IPR050076">
    <property type="entry name" value="ArchSynthase1/Queuine_TRR"/>
</dbReference>
<feature type="binding site" evidence="7">
    <location>
        <position position="313"/>
    </location>
    <ligand>
        <name>Zn(2+)</name>
        <dbReference type="ChEBI" id="CHEBI:29105"/>
    </ligand>
</feature>
<keyword evidence="5 7" id="KW-0671">Queuosine biosynthesis</keyword>
<dbReference type="GO" id="GO:0008616">
    <property type="term" value="P:tRNA queuosine(34) biosynthetic process"/>
    <property type="evidence" value="ECO:0007669"/>
    <property type="project" value="UniProtKB-UniRule"/>
</dbReference>
<evidence type="ECO:0000256" key="4">
    <source>
        <dbReference type="ARBA" id="ARBA00022694"/>
    </source>
</evidence>
<feature type="region of interest" description="RNA binding" evidence="7">
    <location>
        <begin position="253"/>
        <end position="259"/>
    </location>
</feature>
<dbReference type="Pfam" id="PF01702">
    <property type="entry name" value="TGT"/>
    <property type="match status" value="1"/>
</dbReference>
<keyword evidence="7" id="KW-0479">Metal-binding</keyword>
<dbReference type="PANTHER" id="PTHR46499">
    <property type="entry name" value="QUEUINE TRNA-RIBOSYLTRANSFERASE"/>
    <property type="match status" value="1"/>
</dbReference>
<feature type="binding site" evidence="7">
    <location>
        <position position="147"/>
    </location>
    <ligand>
        <name>substrate</name>
    </ligand>
</feature>
<evidence type="ECO:0000313" key="9">
    <source>
        <dbReference type="EMBL" id="ERP31208.1"/>
    </source>
</evidence>
<comment type="similarity">
    <text evidence="7">Belongs to the queuine tRNA-ribosyltransferase family.</text>
</comment>
<dbReference type="Gene3D" id="3.20.20.105">
    <property type="entry name" value="Queuine tRNA-ribosyltransferase-like"/>
    <property type="match status" value="1"/>
</dbReference>
<feature type="binding site" evidence="7">
    <location>
        <position position="311"/>
    </location>
    <ligand>
        <name>Zn(2+)</name>
        <dbReference type="ChEBI" id="CHEBI:29105"/>
    </ligand>
</feature>